<evidence type="ECO:0000313" key="1">
    <source>
        <dbReference type="EMBL" id="BAM15174.2"/>
    </source>
</evidence>
<reference evidence="1" key="1">
    <citation type="submission" date="2012-05" db="EMBL/GenBank/DDBJ databases">
        <title>Distribution of dehalogenation activities and characterization of organohalide-responsive genes in marine subsurface sediments of the Nankai Trough plate-subduction zone.</title>
        <authorList>
            <person name="Futagami T."/>
            <person name="Morono Y."/>
            <person name="Terada T."/>
            <person name="Kaksonen A.H."/>
            <person name="Inagaki F."/>
        </authorList>
    </citation>
    <scope>NUCLEOTIDE SEQUENCE</scope>
</reference>
<dbReference type="EMBL" id="AB716307">
    <property type="protein sequence ID" value="BAM15174.2"/>
    <property type="molecule type" value="Genomic_DNA"/>
</dbReference>
<name>I2FJI9_9ZZZZ</name>
<sequence>MIGINESWFPTARSFLTMPGAAITMKISLHSRGELASIRMPRGTYLMPFFLILTTPLMPCLTLPTQIFILKRDSNVFEHSSSRGASLPCGLTMPLRRDFWPFCPVCLMKLKGMSLSLKIQSRATQRRMAYTSQRLRNVLSRNDSVTAEG</sequence>
<protein>
    <submittedName>
        <fullName evidence="1">Uncharacterized protein</fullName>
    </submittedName>
</protein>
<proteinExistence type="predicted"/>
<dbReference type="AlphaFoldDB" id="I2FJI9"/>
<accession>I2FJI9</accession>
<organism evidence="1">
    <name type="scientific">uncultured microorganism</name>
    <dbReference type="NCBI Taxonomy" id="358574"/>
    <lineage>
        <taxon>unclassified sequences</taxon>
        <taxon>environmental samples</taxon>
    </lineage>
</organism>